<dbReference type="HOGENOM" id="CLU_1014724_0_0_11"/>
<sequence>MGCPFPGGANGLPECRRYQGRATPVGRSITLRATLDTDTIPLSSAPMGDGSKKWEGRRQPPQGSSHGRTGPAESRQARAHRETPRAREVPTSQFRMQEGMETAQRTVAVLSNAYLTSVFGQEEWQTAHRKDPRGFTRKLLPIRIEDCQRPGVLGGIVSIDLFGHDPEQASGQLLRNVRHALDGRAKPDRAPDFPVQRLHPPADEPTAWVIGRRPGRCTRSPSNAADAPSAPTTPTPSTPRTTSRRRASGPDSATDRRTSGQPWRSDSCYDFLVA</sequence>
<keyword evidence="4" id="KW-1185">Reference proteome</keyword>
<dbReference type="eggNOG" id="COG2319">
    <property type="taxonomic scope" value="Bacteria"/>
</dbReference>
<feature type="region of interest" description="Disordered" evidence="1">
    <location>
        <begin position="184"/>
        <end position="266"/>
    </location>
</feature>
<gene>
    <name evidence="3" type="ordered locus">FraEuI1c_3540</name>
</gene>
<protein>
    <recommendedName>
        <fullName evidence="2">TIR domain-containing protein</fullName>
    </recommendedName>
</protein>
<accession>E3IZC0</accession>
<feature type="region of interest" description="Disordered" evidence="1">
    <location>
        <begin position="23"/>
        <end position="90"/>
    </location>
</feature>
<evidence type="ECO:0000313" key="3">
    <source>
        <dbReference type="EMBL" id="ADP81547.1"/>
    </source>
</evidence>
<dbReference type="Pfam" id="PF13676">
    <property type="entry name" value="TIR_2"/>
    <property type="match status" value="1"/>
</dbReference>
<feature type="domain" description="TIR" evidence="2">
    <location>
        <begin position="95"/>
        <end position="173"/>
    </location>
</feature>
<name>E3IZC0_PSEI1</name>
<dbReference type="InterPro" id="IPR035897">
    <property type="entry name" value="Toll_tir_struct_dom_sf"/>
</dbReference>
<dbReference type="EMBL" id="CP002299">
    <property type="protein sequence ID" value="ADP81547.1"/>
    <property type="molecule type" value="Genomic_DNA"/>
</dbReference>
<evidence type="ECO:0000313" key="4">
    <source>
        <dbReference type="Proteomes" id="UP000002484"/>
    </source>
</evidence>
<organism evidence="3 4">
    <name type="scientific">Pseudofrankia inefficax (strain DSM 45817 / CECT 9037 / DDB 130130 / EuI1c)</name>
    <name type="common">Frankia inefficax</name>
    <dbReference type="NCBI Taxonomy" id="298654"/>
    <lineage>
        <taxon>Bacteria</taxon>
        <taxon>Bacillati</taxon>
        <taxon>Actinomycetota</taxon>
        <taxon>Actinomycetes</taxon>
        <taxon>Frankiales</taxon>
        <taxon>Frankiaceae</taxon>
        <taxon>Pseudofrankia</taxon>
    </lineage>
</organism>
<dbReference type="Gene3D" id="3.40.50.10140">
    <property type="entry name" value="Toll/interleukin-1 receptor homology (TIR) domain"/>
    <property type="match status" value="1"/>
</dbReference>
<dbReference type="GO" id="GO:0007165">
    <property type="term" value="P:signal transduction"/>
    <property type="evidence" value="ECO:0007669"/>
    <property type="project" value="InterPro"/>
</dbReference>
<dbReference type="AlphaFoldDB" id="E3IZC0"/>
<dbReference type="KEGG" id="fri:FraEuI1c_3540"/>
<proteinExistence type="predicted"/>
<dbReference type="SUPFAM" id="SSF52200">
    <property type="entry name" value="Toll/Interleukin receptor TIR domain"/>
    <property type="match status" value="1"/>
</dbReference>
<evidence type="ECO:0000259" key="2">
    <source>
        <dbReference type="Pfam" id="PF13676"/>
    </source>
</evidence>
<feature type="compositionally biased region" description="Low complexity" evidence="1">
    <location>
        <begin position="219"/>
        <end position="230"/>
    </location>
</feature>
<feature type="compositionally biased region" description="Basic and acidic residues" evidence="1">
    <location>
        <begin position="75"/>
        <end position="88"/>
    </location>
</feature>
<evidence type="ECO:0000256" key="1">
    <source>
        <dbReference type="SAM" id="MobiDB-lite"/>
    </source>
</evidence>
<reference evidence="3 4" key="1">
    <citation type="submission" date="2010-10" db="EMBL/GenBank/DDBJ databases">
        <title>Complete sequence of Frankia sp. EuI1c.</title>
        <authorList>
            <consortium name="US DOE Joint Genome Institute"/>
            <person name="Lucas S."/>
            <person name="Copeland A."/>
            <person name="Lapidus A."/>
            <person name="Cheng J.-F."/>
            <person name="Bruce D."/>
            <person name="Goodwin L."/>
            <person name="Pitluck S."/>
            <person name="Chertkov O."/>
            <person name="Detter J.C."/>
            <person name="Han C."/>
            <person name="Tapia R."/>
            <person name="Land M."/>
            <person name="Hauser L."/>
            <person name="Jeffries C."/>
            <person name="Kyrpides N."/>
            <person name="Ivanova N."/>
            <person name="Mikhailova N."/>
            <person name="Beauchemin N."/>
            <person name="Sen A."/>
            <person name="Sur S.A."/>
            <person name="Gtari M."/>
            <person name="Wall L."/>
            <person name="Tisa L."/>
            <person name="Woyke T."/>
        </authorList>
    </citation>
    <scope>NUCLEOTIDE SEQUENCE [LARGE SCALE GENOMIC DNA]</scope>
    <source>
        <strain evidence="4">DSM 45817 / CECT 9037 / EuI1c</strain>
    </source>
</reference>
<dbReference type="InParanoid" id="E3IZC0"/>
<dbReference type="Proteomes" id="UP000002484">
    <property type="component" value="Chromosome"/>
</dbReference>
<dbReference type="STRING" id="298654.FraEuI1c_3540"/>
<dbReference type="InterPro" id="IPR000157">
    <property type="entry name" value="TIR_dom"/>
</dbReference>